<comment type="caution">
    <text evidence="7">The sequence shown here is derived from an EMBL/GenBank/DDBJ whole genome shotgun (WGS) entry which is preliminary data.</text>
</comment>
<dbReference type="Gene3D" id="3.10.105.10">
    <property type="entry name" value="Dipeptide-binding Protein, Domain 3"/>
    <property type="match status" value="1"/>
</dbReference>
<keyword evidence="3" id="KW-0813">Transport</keyword>
<accession>A0A2M8NYE6</accession>
<organism evidence="7 8">
    <name type="scientific">Candidatus Thermofonsia Clade 1 bacterium</name>
    <dbReference type="NCBI Taxonomy" id="2364210"/>
    <lineage>
        <taxon>Bacteria</taxon>
        <taxon>Bacillati</taxon>
        <taxon>Chloroflexota</taxon>
        <taxon>Candidatus Thermofontia</taxon>
        <taxon>Candidatus Thermofonsia Clade 1</taxon>
    </lineage>
</organism>
<protein>
    <submittedName>
        <fullName evidence="7">ABC transporter substrate-binding protein</fullName>
    </submittedName>
</protein>
<keyword evidence="4 5" id="KW-0732">Signal</keyword>
<dbReference type="GO" id="GO:1904680">
    <property type="term" value="F:peptide transmembrane transporter activity"/>
    <property type="evidence" value="ECO:0007669"/>
    <property type="project" value="TreeGrafter"/>
</dbReference>
<evidence type="ECO:0000256" key="3">
    <source>
        <dbReference type="ARBA" id="ARBA00022448"/>
    </source>
</evidence>
<gene>
    <name evidence="7" type="ORF">CUN51_08350</name>
</gene>
<evidence type="ECO:0000256" key="1">
    <source>
        <dbReference type="ARBA" id="ARBA00004196"/>
    </source>
</evidence>
<reference evidence="7 8" key="1">
    <citation type="submission" date="2017-11" db="EMBL/GenBank/DDBJ databases">
        <title>Evolution of Phototrophy in the Chloroflexi Phylum Driven by Horizontal Gene Transfer.</title>
        <authorList>
            <person name="Ward L.M."/>
            <person name="Hemp J."/>
            <person name="Shih P.M."/>
            <person name="Mcglynn S.E."/>
            <person name="Fischer W."/>
        </authorList>
    </citation>
    <scope>NUCLEOTIDE SEQUENCE [LARGE SCALE GENOMIC DNA]</scope>
    <source>
        <strain evidence="7">CP2_2F</strain>
    </source>
</reference>
<name>A0A2M8NYE6_9CHLR</name>
<dbReference type="PANTHER" id="PTHR30290:SF10">
    <property type="entry name" value="PERIPLASMIC OLIGOPEPTIDE-BINDING PROTEIN-RELATED"/>
    <property type="match status" value="1"/>
</dbReference>
<dbReference type="AlphaFoldDB" id="A0A2M8NYE6"/>
<dbReference type="Pfam" id="PF00496">
    <property type="entry name" value="SBP_bac_5"/>
    <property type="match status" value="1"/>
</dbReference>
<evidence type="ECO:0000256" key="5">
    <source>
        <dbReference type="SAM" id="SignalP"/>
    </source>
</evidence>
<sequence length="585" mass="64710">MKRFFNRLSVAVILVALMLAGFSVPNQGAQAVEPDTFYGGWPYSVPPKGHLNTFVPDGLALGIYQDLLEPSMAMFVWAEDTYRGLLAESWGFEGNDTYVVRLKSGARWSDGSPVTARDVVVTYAIGRLRNFADFTYVDTVSQRDELTVEFKLKNPSTLVERLILRTRIRAAGTYGAIAEKVEAFLAAGKDRAGADKAEWDALVAEINDYRPEKMLSSGPYTLDLADVTDSQLTLRRNEFSIFKDAKFNKVVLYNGETEAVTPLFLAREIYYGTYFFPQATERALIEAGFTILRSPTYSGPGLFFNYEKVPAFQDVRVRHAIAYAINRDEVGAVSYGDLSGNPAKFMVGISDSAVPNWIPQDVIATFNTYDHNPELAAQLMQEAGYTKSGGVWTKDGQPFEVELLVPSDFTDWVPAGENVAEQLTEFGIRTTVRGTPRPQQVADVKAGNFDMSILLWGFPNPHPFYAYRNMYITNTVGKLPDEKGASIPLVQTVDGVEYDFAALIAASGAGIDFGPQREAVTKLAVSFNKLLPIVPLVERLGNTPLLTDAFESVPPPDDPLYINAFGQDSYIVLWLMDGTLAPRQR</sequence>
<dbReference type="Gene3D" id="3.40.190.10">
    <property type="entry name" value="Periplasmic binding protein-like II"/>
    <property type="match status" value="1"/>
</dbReference>
<feature type="domain" description="Solute-binding protein family 5" evidence="6">
    <location>
        <begin position="82"/>
        <end position="474"/>
    </location>
</feature>
<evidence type="ECO:0000256" key="2">
    <source>
        <dbReference type="ARBA" id="ARBA00005695"/>
    </source>
</evidence>
<dbReference type="SUPFAM" id="SSF53850">
    <property type="entry name" value="Periplasmic binding protein-like II"/>
    <property type="match status" value="1"/>
</dbReference>
<dbReference type="InterPro" id="IPR000914">
    <property type="entry name" value="SBP_5_dom"/>
</dbReference>
<dbReference type="InterPro" id="IPR039424">
    <property type="entry name" value="SBP_5"/>
</dbReference>
<evidence type="ECO:0000313" key="8">
    <source>
        <dbReference type="Proteomes" id="UP000228921"/>
    </source>
</evidence>
<comment type="subcellular location">
    <subcellularLocation>
        <location evidence="1">Cell envelope</location>
    </subcellularLocation>
</comment>
<proteinExistence type="inferred from homology"/>
<comment type="similarity">
    <text evidence="2">Belongs to the bacterial solute-binding protein 5 family.</text>
</comment>
<dbReference type="GO" id="GO:0015833">
    <property type="term" value="P:peptide transport"/>
    <property type="evidence" value="ECO:0007669"/>
    <property type="project" value="TreeGrafter"/>
</dbReference>
<feature type="signal peptide" evidence="5">
    <location>
        <begin position="1"/>
        <end position="28"/>
    </location>
</feature>
<evidence type="ECO:0000259" key="6">
    <source>
        <dbReference type="Pfam" id="PF00496"/>
    </source>
</evidence>
<dbReference type="Proteomes" id="UP000228921">
    <property type="component" value="Unassembled WGS sequence"/>
</dbReference>
<dbReference type="GO" id="GO:0030313">
    <property type="term" value="C:cell envelope"/>
    <property type="evidence" value="ECO:0007669"/>
    <property type="project" value="UniProtKB-SubCell"/>
</dbReference>
<dbReference type="EMBL" id="PGTK01000012">
    <property type="protein sequence ID" value="PJF30309.1"/>
    <property type="molecule type" value="Genomic_DNA"/>
</dbReference>
<feature type="chain" id="PRO_5014670154" evidence="5">
    <location>
        <begin position="29"/>
        <end position="585"/>
    </location>
</feature>
<dbReference type="PANTHER" id="PTHR30290">
    <property type="entry name" value="PERIPLASMIC BINDING COMPONENT OF ABC TRANSPORTER"/>
    <property type="match status" value="1"/>
</dbReference>
<evidence type="ECO:0000256" key="4">
    <source>
        <dbReference type="ARBA" id="ARBA00022729"/>
    </source>
</evidence>
<evidence type="ECO:0000313" key="7">
    <source>
        <dbReference type="EMBL" id="PJF30309.1"/>
    </source>
</evidence>